<protein>
    <submittedName>
        <fullName evidence="6">Formate transporter FocA</fullName>
    </submittedName>
</protein>
<evidence type="ECO:0000313" key="7">
    <source>
        <dbReference type="Proteomes" id="UP001279012"/>
    </source>
</evidence>
<keyword evidence="2 5" id="KW-0812">Transmembrane</keyword>
<name>A0AAW9E9E7_KLEAE</name>
<sequence>MKADSPFNLLSPADMAKVADDACCYKANKHIQTTYLSAFTAGMFISIAFVFYIT</sequence>
<comment type="subcellular location">
    <subcellularLocation>
        <location evidence="1">Membrane</location>
        <topology evidence="1">Multi-pass membrane protein</topology>
    </subcellularLocation>
</comment>
<keyword evidence="3 5" id="KW-1133">Transmembrane helix</keyword>
<gene>
    <name evidence="6" type="ORF">SJ059_25690</name>
</gene>
<dbReference type="AlphaFoldDB" id="A0AAW9E9E7"/>
<accession>A0AAW9E9E7</accession>
<evidence type="ECO:0000256" key="5">
    <source>
        <dbReference type="SAM" id="Phobius"/>
    </source>
</evidence>
<organism evidence="6 7">
    <name type="scientific">Klebsiella aerogenes</name>
    <name type="common">Enterobacter aerogenes</name>
    <dbReference type="NCBI Taxonomy" id="548"/>
    <lineage>
        <taxon>Bacteria</taxon>
        <taxon>Pseudomonadati</taxon>
        <taxon>Pseudomonadota</taxon>
        <taxon>Gammaproteobacteria</taxon>
        <taxon>Enterobacterales</taxon>
        <taxon>Enterobacteriaceae</taxon>
        <taxon>Klebsiella/Raoultella group</taxon>
        <taxon>Klebsiella</taxon>
    </lineage>
</organism>
<keyword evidence="4 5" id="KW-0472">Membrane</keyword>
<dbReference type="InterPro" id="IPR023271">
    <property type="entry name" value="Aquaporin-like"/>
</dbReference>
<feature type="non-terminal residue" evidence="6">
    <location>
        <position position="54"/>
    </location>
</feature>
<dbReference type="Proteomes" id="UP001279012">
    <property type="component" value="Unassembled WGS sequence"/>
</dbReference>
<feature type="transmembrane region" description="Helical" evidence="5">
    <location>
        <begin position="35"/>
        <end position="53"/>
    </location>
</feature>
<evidence type="ECO:0000256" key="2">
    <source>
        <dbReference type="ARBA" id="ARBA00022692"/>
    </source>
</evidence>
<evidence type="ECO:0000256" key="3">
    <source>
        <dbReference type="ARBA" id="ARBA00022989"/>
    </source>
</evidence>
<evidence type="ECO:0000256" key="1">
    <source>
        <dbReference type="ARBA" id="ARBA00004141"/>
    </source>
</evidence>
<comment type="caution">
    <text evidence="6">The sequence shown here is derived from an EMBL/GenBank/DDBJ whole genome shotgun (WGS) entry which is preliminary data.</text>
</comment>
<dbReference type="Gene3D" id="1.20.1080.10">
    <property type="entry name" value="Glycerol uptake facilitator protein"/>
    <property type="match status" value="1"/>
</dbReference>
<reference evidence="6" key="1">
    <citation type="submission" date="2023-11" db="EMBL/GenBank/DDBJ databases">
        <title>Detection of rare carbapenemases in Enterobacterales - comparison of two colorimetric and two CIM-based carbapenemase assays.</title>
        <authorList>
            <person name="Schaffarczyk L."/>
            <person name="Noster J."/>
            <person name="Stelzer Y."/>
            <person name="Sattler J."/>
            <person name="Gatermann S."/>
            <person name="Hamprecht A."/>
        </authorList>
    </citation>
    <scope>NUCLEOTIDE SEQUENCE</scope>
    <source>
        <strain evidence="6">CIM-Cont-037</strain>
    </source>
</reference>
<dbReference type="GO" id="GO:0016020">
    <property type="term" value="C:membrane"/>
    <property type="evidence" value="ECO:0007669"/>
    <property type="project" value="UniProtKB-SubCell"/>
</dbReference>
<evidence type="ECO:0000313" key="6">
    <source>
        <dbReference type="EMBL" id="MDX7017830.1"/>
    </source>
</evidence>
<dbReference type="EMBL" id="JAWZZT010000235">
    <property type="protein sequence ID" value="MDX7017830.1"/>
    <property type="molecule type" value="Genomic_DNA"/>
</dbReference>
<proteinExistence type="predicted"/>
<evidence type="ECO:0000256" key="4">
    <source>
        <dbReference type="ARBA" id="ARBA00023136"/>
    </source>
</evidence>